<evidence type="ECO:0000256" key="2">
    <source>
        <dbReference type="ARBA" id="ARBA00009597"/>
    </source>
</evidence>
<dbReference type="InterPro" id="IPR039544">
    <property type="entry name" value="Tim44-like"/>
</dbReference>
<keyword evidence="4" id="KW-0809">Transit peptide</keyword>
<comment type="subcellular location">
    <subcellularLocation>
        <location evidence="1">Mitochondrion inner membrane</location>
    </subcellularLocation>
</comment>
<dbReference type="HOGENOM" id="CLU_038444_0_0_1"/>
<dbReference type="InterPro" id="IPR007379">
    <property type="entry name" value="Tim44-like_dom"/>
</dbReference>
<dbReference type="PANTHER" id="PTHR10721">
    <property type="entry name" value="MITOCHONDRIAL IMPORT INNER MEMBRANE TRANSLOCASE SUBUNIT TIM44"/>
    <property type="match status" value="1"/>
</dbReference>
<dbReference type="STRING" id="13333.U5DEB7"/>
<feature type="domain" description="Tim44-like" evidence="8">
    <location>
        <begin position="321"/>
        <end position="473"/>
    </location>
</feature>
<organism evidence="9 10">
    <name type="scientific">Amborella trichopoda</name>
    <dbReference type="NCBI Taxonomy" id="13333"/>
    <lineage>
        <taxon>Eukaryota</taxon>
        <taxon>Viridiplantae</taxon>
        <taxon>Streptophyta</taxon>
        <taxon>Embryophyta</taxon>
        <taxon>Tracheophyta</taxon>
        <taxon>Spermatophyta</taxon>
        <taxon>Magnoliopsida</taxon>
        <taxon>Amborellales</taxon>
        <taxon>Amborellaceae</taxon>
        <taxon>Amborella</taxon>
    </lineage>
</organism>
<dbReference type="Proteomes" id="UP000017836">
    <property type="component" value="Unassembled WGS sequence"/>
</dbReference>
<accession>U5DEB7</accession>
<keyword evidence="6" id="KW-0472">Membrane</keyword>
<dbReference type="GO" id="GO:0051087">
    <property type="term" value="F:protein-folding chaperone binding"/>
    <property type="evidence" value="ECO:0000318"/>
    <property type="project" value="GO_Central"/>
</dbReference>
<proteinExistence type="inferred from homology"/>
<feature type="region of interest" description="Disordered" evidence="7">
    <location>
        <begin position="128"/>
        <end position="177"/>
    </location>
</feature>
<dbReference type="SMART" id="SM00978">
    <property type="entry name" value="Tim44"/>
    <property type="match status" value="1"/>
</dbReference>
<evidence type="ECO:0000256" key="6">
    <source>
        <dbReference type="ARBA" id="ARBA00023136"/>
    </source>
</evidence>
<reference evidence="10" key="1">
    <citation type="journal article" date="2013" name="Science">
        <title>The Amborella genome and the evolution of flowering plants.</title>
        <authorList>
            <consortium name="Amborella Genome Project"/>
        </authorList>
    </citation>
    <scope>NUCLEOTIDE SEQUENCE [LARGE SCALE GENOMIC DNA]</scope>
</reference>
<evidence type="ECO:0000313" key="10">
    <source>
        <dbReference type="Proteomes" id="UP000017836"/>
    </source>
</evidence>
<dbReference type="GO" id="GO:0030150">
    <property type="term" value="P:protein import into mitochondrial matrix"/>
    <property type="evidence" value="ECO:0000318"/>
    <property type="project" value="GO_Central"/>
</dbReference>
<sequence length="480" mass="53884">MGSRKLIRDLFLSERMLSLHQTQSLQAAYSRSICAPGVSASRRFSVFNEFSKQFKGQANSNPEFQKTIKDLKEKAGGLKEVKEELKVRTKQTTEQLYKRVDDVWTEAESQAKKVSANLKEKISAATEEVKDSLGLGKEPPSGSSSTVGKKNGSHAASGEEKAQFSDASTSQETQEASETLFSRFRQTVCSSTQATGAFQKLKDASFVELAKKGFEIINEELNGNPTKRKHMQRAAATSANGQRSTATDIVLVPKKQSQWEAFKEKVQAHPIFKRINGISEPVVTKGQEIAEDMRERWETSDHPVVHKIQDLNETVFGETAAATAYREIHLRDPSFSLPEFLAEVQEMISPTLNAYLKGDAEVLKKNCFPEVIERCLAERRAYVSQGIFFDNKILHISDAEVVEQKLMGSTPVIIIMFRTQQVYCVRDSYGAITDGGRDTIHAVIYVWAMQLMDAEELGEDVFYPMWRLREMQQMGIQALI</sequence>
<dbReference type="InterPro" id="IPR032710">
    <property type="entry name" value="NTF2-like_dom_sf"/>
</dbReference>
<evidence type="ECO:0000256" key="3">
    <source>
        <dbReference type="ARBA" id="ARBA00022792"/>
    </source>
</evidence>
<evidence type="ECO:0000313" key="9">
    <source>
        <dbReference type="EMBL" id="ERN18748.1"/>
    </source>
</evidence>
<evidence type="ECO:0000256" key="7">
    <source>
        <dbReference type="SAM" id="MobiDB-lite"/>
    </source>
</evidence>
<name>U5DEB7_AMBTC</name>
<evidence type="ECO:0000259" key="8">
    <source>
        <dbReference type="SMART" id="SM00978"/>
    </source>
</evidence>
<dbReference type="OMA" id="HTVFYLW"/>
<dbReference type="OrthoDB" id="10265990at2759"/>
<dbReference type="Gramene" id="ERN18748">
    <property type="protein sequence ID" value="ERN18748"/>
    <property type="gene ID" value="AMTR_s00067p00028100"/>
</dbReference>
<dbReference type="Gene3D" id="3.10.450.240">
    <property type="match status" value="1"/>
</dbReference>
<feature type="compositionally biased region" description="Polar residues" evidence="7">
    <location>
        <begin position="165"/>
        <end position="177"/>
    </location>
</feature>
<protein>
    <recommendedName>
        <fullName evidence="8">Tim44-like domain-containing protein</fullName>
    </recommendedName>
</protein>
<evidence type="ECO:0000256" key="1">
    <source>
        <dbReference type="ARBA" id="ARBA00004273"/>
    </source>
</evidence>
<dbReference type="EMBL" id="KI392078">
    <property type="protein sequence ID" value="ERN18748.1"/>
    <property type="molecule type" value="Genomic_DNA"/>
</dbReference>
<keyword evidence="3" id="KW-0999">Mitochondrion inner membrane</keyword>
<keyword evidence="10" id="KW-1185">Reference proteome</keyword>
<dbReference type="PANTHER" id="PTHR10721:SF1">
    <property type="entry name" value="MITOCHONDRIAL IMPORT INNER MEMBRANE TRANSLOCASE SUBUNIT TIM44"/>
    <property type="match status" value="1"/>
</dbReference>
<gene>
    <name evidence="9" type="ORF">AMTR_s00067p00028100</name>
</gene>
<dbReference type="SUPFAM" id="SSF54427">
    <property type="entry name" value="NTF2-like"/>
    <property type="match status" value="1"/>
</dbReference>
<dbReference type="KEGG" id="atr:18447115"/>
<dbReference type="GO" id="GO:0005743">
    <property type="term" value="C:mitochondrial inner membrane"/>
    <property type="evidence" value="ECO:0000318"/>
    <property type="project" value="GO_Central"/>
</dbReference>
<keyword evidence="5" id="KW-0496">Mitochondrion</keyword>
<evidence type="ECO:0000256" key="4">
    <source>
        <dbReference type="ARBA" id="ARBA00022946"/>
    </source>
</evidence>
<dbReference type="eggNOG" id="KOG2580">
    <property type="taxonomic scope" value="Eukaryota"/>
</dbReference>
<evidence type="ECO:0000256" key="5">
    <source>
        <dbReference type="ARBA" id="ARBA00023128"/>
    </source>
</evidence>
<dbReference type="Pfam" id="PF04280">
    <property type="entry name" value="Tim44"/>
    <property type="match status" value="1"/>
</dbReference>
<dbReference type="AlphaFoldDB" id="U5DEB7"/>
<comment type="similarity">
    <text evidence="2">Belongs to the Tim44 family.</text>
</comment>